<dbReference type="RefSeq" id="WP_083408151.1">
    <property type="nucleotide sequence ID" value="NZ_LT629971.1"/>
</dbReference>
<evidence type="ECO:0000313" key="2">
    <source>
        <dbReference type="EMBL" id="SEH73177.1"/>
    </source>
</evidence>
<dbReference type="InterPro" id="IPR010610">
    <property type="entry name" value="EryCIII-like_C"/>
</dbReference>
<dbReference type="SUPFAM" id="SSF53756">
    <property type="entry name" value="UDP-Glycosyltransferase/glycogen phosphorylase"/>
    <property type="match status" value="1"/>
</dbReference>
<keyword evidence="2" id="KW-0808">Transferase</keyword>
<proteinExistence type="predicted"/>
<sequence>MPEILIAALSPVGHIGPLLHVAEGLVARGDRVTVLTSAEHAERIRAAGAVAAAVPPEADFDPTRLDIDLPGRTDTSGIKRVNFDVVRLFLQPMPHQTRTLARLMSQTNYDAVLADAGFFGILPFLLGDQHARPPVLTYSTTPLMISSCDTAPFGLGRAPSSSGLGRLRNRALTALSHKVLLRESQKVTNLLLSDLNSRPLPMFLFDSLLLADRVIAPTVPEFDYPRSDMPAHVRYVGAVHPSAPAGFRPPPWWSLLDDDRPVVHVTQGTIDNADLGRLLEPTIAALADEDVTVVATTGGRPVSQLRSPLPANTFVAEYLPHEALLPKVDVMVTNGGYGAVQRALACGVPLVVAGETEDKPEVAARVAWAGAGINLKTGTPSAGAVRAAVREVINNDRYRRGARALETAFARRDGVAEIAALIDEVVSERAAVQR</sequence>
<keyword evidence="3" id="KW-1185">Reference proteome</keyword>
<organism evidence="2 3">
    <name type="scientific">Mycolicibacterium rutilum</name>
    <name type="common">Mycobacterium rutilum</name>
    <dbReference type="NCBI Taxonomy" id="370526"/>
    <lineage>
        <taxon>Bacteria</taxon>
        <taxon>Bacillati</taxon>
        <taxon>Actinomycetota</taxon>
        <taxon>Actinomycetes</taxon>
        <taxon>Mycobacteriales</taxon>
        <taxon>Mycobacteriaceae</taxon>
        <taxon>Mycolicibacterium</taxon>
    </lineage>
</organism>
<dbReference type="AlphaFoldDB" id="A0A1H6KHT6"/>
<protein>
    <submittedName>
        <fullName evidence="2">Glycosyltransferase, MGT family</fullName>
    </submittedName>
</protein>
<dbReference type="GO" id="GO:0016758">
    <property type="term" value="F:hexosyltransferase activity"/>
    <property type="evidence" value="ECO:0007669"/>
    <property type="project" value="UniProtKB-ARBA"/>
</dbReference>
<dbReference type="Pfam" id="PF06722">
    <property type="entry name" value="EryCIII-like_C"/>
    <property type="match status" value="1"/>
</dbReference>
<dbReference type="InterPro" id="IPR050426">
    <property type="entry name" value="Glycosyltransferase_28"/>
</dbReference>
<dbReference type="Gene3D" id="3.40.50.2000">
    <property type="entry name" value="Glycogen Phosphorylase B"/>
    <property type="match status" value="2"/>
</dbReference>
<dbReference type="Proteomes" id="UP000182915">
    <property type="component" value="Chromosome I"/>
</dbReference>
<evidence type="ECO:0000313" key="3">
    <source>
        <dbReference type="Proteomes" id="UP000182915"/>
    </source>
</evidence>
<dbReference type="InterPro" id="IPR002213">
    <property type="entry name" value="UDP_glucos_trans"/>
</dbReference>
<evidence type="ECO:0000259" key="1">
    <source>
        <dbReference type="Pfam" id="PF06722"/>
    </source>
</evidence>
<dbReference type="EMBL" id="LT629971">
    <property type="protein sequence ID" value="SEH73177.1"/>
    <property type="molecule type" value="Genomic_DNA"/>
</dbReference>
<dbReference type="GO" id="GO:0016020">
    <property type="term" value="C:membrane"/>
    <property type="evidence" value="ECO:0007669"/>
    <property type="project" value="GOC"/>
</dbReference>
<reference evidence="3" key="1">
    <citation type="submission" date="2016-10" db="EMBL/GenBank/DDBJ databases">
        <authorList>
            <person name="Varghese N."/>
            <person name="Submissions S."/>
        </authorList>
    </citation>
    <scope>NUCLEOTIDE SEQUENCE [LARGE SCALE GENOMIC DNA]</scope>
    <source>
        <strain evidence="3">DSM 45405</strain>
    </source>
</reference>
<dbReference type="PANTHER" id="PTHR48050">
    <property type="entry name" value="STEROL 3-BETA-GLUCOSYLTRANSFERASE"/>
    <property type="match status" value="1"/>
</dbReference>
<dbReference type="STRING" id="370526.SAMN04489835_3408"/>
<dbReference type="GO" id="GO:0017000">
    <property type="term" value="P:antibiotic biosynthetic process"/>
    <property type="evidence" value="ECO:0007669"/>
    <property type="project" value="UniProtKB-ARBA"/>
</dbReference>
<name>A0A1H6KHT6_MYCRU</name>
<accession>A0A1H6KHT6</accession>
<dbReference type="CDD" id="cd03784">
    <property type="entry name" value="GT1_Gtf-like"/>
    <property type="match status" value="1"/>
</dbReference>
<dbReference type="PANTHER" id="PTHR48050:SF13">
    <property type="entry name" value="STEROL 3-BETA-GLUCOSYLTRANSFERASE UGT80A2"/>
    <property type="match status" value="1"/>
</dbReference>
<dbReference type="OrthoDB" id="6620093at2"/>
<dbReference type="GO" id="GO:0008194">
    <property type="term" value="F:UDP-glycosyltransferase activity"/>
    <property type="evidence" value="ECO:0007669"/>
    <property type="project" value="InterPro"/>
</dbReference>
<gene>
    <name evidence="2" type="ORF">SAMN04489835_3408</name>
</gene>
<dbReference type="GO" id="GO:0009247">
    <property type="term" value="P:glycolipid biosynthetic process"/>
    <property type="evidence" value="ECO:0007669"/>
    <property type="project" value="UniProtKB-ARBA"/>
</dbReference>
<feature type="domain" description="Erythromycin biosynthesis protein CIII-like C-terminal" evidence="1">
    <location>
        <begin position="282"/>
        <end position="420"/>
    </location>
</feature>
<dbReference type="FunFam" id="3.40.50.2000:FF:000072">
    <property type="entry name" value="Glycosyl transferase"/>
    <property type="match status" value="1"/>
</dbReference>